<name>A0ACC3MH48_9PEZI</name>
<keyword evidence="1" id="KW-0808">Transferase</keyword>
<proteinExistence type="predicted"/>
<gene>
    <name evidence="1" type="primary">RPO41_2</name>
    <name evidence="1" type="ORF">LTR37_018402</name>
</gene>
<keyword evidence="2" id="KW-1185">Reference proteome</keyword>
<dbReference type="Proteomes" id="UP001281147">
    <property type="component" value="Unassembled WGS sequence"/>
</dbReference>
<comment type="caution">
    <text evidence="1">The sequence shown here is derived from an EMBL/GenBank/DDBJ whole genome shotgun (WGS) entry which is preliminary data.</text>
</comment>
<sequence>MIVRSAGRRQRRHTARILSACFAQLNLPWLAPAQLRWSATQASGASQAPARLRRRNSSQPRPTPAQSRQLATATDQYTLRHTDHYAPPGYSIAFRNPLQDKNIPWDLSSQNRKAPLSSIRPYDDPIIINTSIQNPDQTIKVTHGVQGTAYDLLQHLHTALQVGRLSRAQAIIDRLGELCTIDSTELLHAHTAYLEESLRALALHGRGKQGEKALEEMQRWFEVEVRQKGVTVDAKMLVVMVRASIKALNGAKRDRTIRRYTDMARALDEDVYDEVLESEDYDDNEFTILGRATYDDSEGHEKDEHISEQPTTQATPGYLQRPDILPMEELPEVAPTAQRGEGLQGIKRVMQGFTESPALPASAPTDQQREQALKRQRIMEEASVEVAVDRWRNADEELRKIGIHTSMQSKPISALMWQWYQAMLPALEAELAECKKLLSNPGRNDHDRYYYGPYLEVLPLDKIAANTILFTMTKIASRDRHTGKYTLEVRLPALTTGLARAIEQECKVDASARKDSNRRMKQRLRNHSKYGGKSKKLSKADQSKQALLATLEWPADAKVKFGAMLASKLIETAQLPVTRLHPRTREKITQMQPAFLHRFKFEKGKKIGLLVPNPALTEKIESEPVGSLIAKRMPMVVDPQPWTGWSHGGYVHYSNTILRLQTGDKSAKDYFMAAHNRGDMNQIYAGLTALGEVPWKVQHDVFKVQLEAWNSGEAIAKLAPLQPKLEVPPEPEPSTDPMPRRKWLAEMRDVENRRTGLHSQRCFQNFQMEIARTMVNETLYFPHNMDFRGRAYPIPPYLNHMGADNVRGLLVFAKGKELGENGLRWLKIHMATVAGHDKASMSERVEYTMNHLDDIRDSASNPLGGRRWWTQSEDPWQTLAACFELTAALDSPDPTRFVSHLPIQQDGTCNGLQHYAALGGDKIGAAQVNLEPGDRPADVYTAVAEAVKEDVRRDAAQGNAIALKLDGHLTRKCVKQPVMTNVYGVTWFGAKEQVQKQLEVIFPDVRKFDDVNYAHMSQYIATKIFKSLGTMFGGAQAIQHWLGQCADRISTSITPEQIEELAAPLKPTDGPKKAKVGRKKKAVVTKNAESGTSEWDRNQQKIAKPLFKSTVVWTTPLRLPVVQPYRSARARTVNTSLQGISLQEPKAWHPVSKRKQLQAFPPNFIHSLDATHMLLSALKCKELGITFASVHDSFWTHACDVQPMSAALRDSFVEMHSDNIIGRLREEFQMRYQGYMYLASVLAKSPVGEKITALRKKGNKSSGSSELALEAKRMQLLESDDAEQRAEGEAMVTPGSILASEGDDSAFAVPAEIAGQQLGSIPDSADFEAAQFDPDESDFREITAEADEGVVGGSVLGTATEEIDAGSQESSTPDVGESGKPKKVYHRKLFVWMPLTFPDIPPKGEFDVRKIRESKYFFH</sequence>
<keyword evidence="1" id="KW-0804">Transcription</keyword>
<reference evidence="1" key="1">
    <citation type="submission" date="2023-07" db="EMBL/GenBank/DDBJ databases">
        <title>Black Yeasts Isolated from many extreme environments.</title>
        <authorList>
            <person name="Coleine C."/>
            <person name="Stajich J.E."/>
            <person name="Selbmann L."/>
        </authorList>
    </citation>
    <scope>NUCLEOTIDE SEQUENCE</scope>
    <source>
        <strain evidence="1">CCFEE 5714</strain>
    </source>
</reference>
<accession>A0ACC3MH48</accession>
<dbReference type="EMBL" id="JAUTXU010000256">
    <property type="protein sequence ID" value="KAK3691803.1"/>
    <property type="molecule type" value="Genomic_DNA"/>
</dbReference>
<keyword evidence="1" id="KW-0240">DNA-directed RNA polymerase</keyword>
<evidence type="ECO:0000313" key="1">
    <source>
        <dbReference type="EMBL" id="KAK3691803.1"/>
    </source>
</evidence>
<organism evidence="1 2">
    <name type="scientific">Vermiconidia calcicola</name>
    <dbReference type="NCBI Taxonomy" id="1690605"/>
    <lineage>
        <taxon>Eukaryota</taxon>
        <taxon>Fungi</taxon>
        <taxon>Dikarya</taxon>
        <taxon>Ascomycota</taxon>
        <taxon>Pezizomycotina</taxon>
        <taxon>Dothideomycetes</taxon>
        <taxon>Dothideomycetidae</taxon>
        <taxon>Mycosphaerellales</taxon>
        <taxon>Extremaceae</taxon>
        <taxon>Vermiconidia</taxon>
    </lineage>
</organism>
<dbReference type="EC" id="2.7.7.6" evidence="1"/>
<protein>
    <submittedName>
        <fullName evidence="1">DNA-directed RNA polymerase</fullName>
        <ecNumber evidence="1">2.7.7.6</ecNumber>
    </submittedName>
</protein>
<evidence type="ECO:0000313" key="2">
    <source>
        <dbReference type="Proteomes" id="UP001281147"/>
    </source>
</evidence>
<keyword evidence="1" id="KW-0548">Nucleotidyltransferase</keyword>